<dbReference type="Pfam" id="PF13440">
    <property type="entry name" value="Polysacc_synt_3"/>
    <property type="match status" value="1"/>
</dbReference>
<dbReference type="CDD" id="cd13127">
    <property type="entry name" value="MATE_tuaB_like"/>
    <property type="match status" value="1"/>
</dbReference>
<feature type="transmembrane region" description="Helical" evidence="7">
    <location>
        <begin position="6"/>
        <end position="28"/>
    </location>
</feature>
<reference evidence="8 9" key="1">
    <citation type="submission" date="2018-07" db="EMBL/GenBank/DDBJ databases">
        <title>Genomic Encyclopedia of Type Strains, Phase III (KMG-III): the genomes of soil and plant-associated and newly described type strains.</title>
        <authorList>
            <person name="Whitman W."/>
        </authorList>
    </citation>
    <scope>NUCLEOTIDE SEQUENCE [LARGE SCALE GENOMIC DNA]</scope>
    <source>
        <strain evidence="8 9">CECT 8236</strain>
    </source>
</reference>
<feature type="transmembrane region" description="Helical" evidence="7">
    <location>
        <begin position="150"/>
        <end position="174"/>
    </location>
</feature>
<feature type="transmembrane region" description="Helical" evidence="7">
    <location>
        <begin position="40"/>
        <end position="64"/>
    </location>
</feature>
<feature type="transmembrane region" description="Helical" evidence="7">
    <location>
        <begin position="375"/>
        <end position="396"/>
    </location>
</feature>
<evidence type="ECO:0000256" key="7">
    <source>
        <dbReference type="SAM" id="Phobius"/>
    </source>
</evidence>
<evidence type="ECO:0000256" key="2">
    <source>
        <dbReference type="ARBA" id="ARBA00007430"/>
    </source>
</evidence>
<keyword evidence="9" id="KW-1185">Reference proteome</keyword>
<feature type="transmembrane region" description="Helical" evidence="7">
    <location>
        <begin position="284"/>
        <end position="302"/>
    </location>
</feature>
<comment type="subcellular location">
    <subcellularLocation>
        <location evidence="1">Cell membrane</location>
        <topology evidence="1">Multi-pass membrane protein</topology>
    </subcellularLocation>
</comment>
<proteinExistence type="inferred from homology"/>
<comment type="similarity">
    <text evidence="2">Belongs to the polysaccharide synthase family.</text>
</comment>
<keyword evidence="4 7" id="KW-0812">Transmembrane</keyword>
<feature type="transmembrane region" description="Helical" evidence="7">
    <location>
        <begin position="322"/>
        <end position="344"/>
    </location>
</feature>
<dbReference type="PANTHER" id="PTHR30250">
    <property type="entry name" value="PST FAMILY PREDICTED COLANIC ACID TRANSPORTER"/>
    <property type="match status" value="1"/>
</dbReference>
<dbReference type="Proteomes" id="UP000256869">
    <property type="component" value="Unassembled WGS sequence"/>
</dbReference>
<feature type="transmembrane region" description="Helical" evidence="7">
    <location>
        <begin position="351"/>
        <end position="369"/>
    </location>
</feature>
<sequence length="491" mass="53242">MSFARNSAWSIVQTVMTQAIAMAGNIALAKLLSPEQFGLLGMATIFTGLILVVQEVGMGSYLVYKQNTDEAFLPTVHWMNLMISVILSALLFGIAGPLSVFYHAADIRTIVTYIAIGVLLGSLGITARALNQKNMRYKNLAVIDMGSEALSGGIAIAFAVNGYPLLAITSKFLFRPALQSIFLLTGADRKQLFGRRFDVSIFAGMLKYSSSIILSQILIYASSVADFLLIGKTMGSKQLGLYAMAFNWAFLVRNAVSGAVARVVFSDLSRIQNDLPSVRTKYQALMRTLSFFLFPLCVGLSLLSHDFVMTLYGERWISSATIMQYLMIAGLLSSLGTTSGALFKSLGRPDYDLKLFSAMFPLVFVLMYAGTQYGIRGVCIAVVIENLIVLGIRSYLVVKLLVLEWKTFIFCFLPSAASAIGMGFGYGLASMAITDGVPILAVLIIKVIVLIAAYLGSSRLANKAGYDQLAALVNTFIRRNARTKDTAKAGV</sequence>
<comment type="caution">
    <text evidence="8">The sequence shown here is derived from an EMBL/GenBank/DDBJ whole genome shotgun (WGS) entry which is preliminary data.</text>
</comment>
<dbReference type="OrthoDB" id="9770347at2"/>
<dbReference type="RefSeq" id="WP_115991817.1">
    <property type="nucleotide sequence ID" value="NZ_QRDY01000002.1"/>
</dbReference>
<evidence type="ECO:0000256" key="6">
    <source>
        <dbReference type="ARBA" id="ARBA00023136"/>
    </source>
</evidence>
<keyword evidence="5 7" id="KW-1133">Transmembrane helix</keyword>
<name>A0A3D9ITK4_9BACL</name>
<feature type="transmembrane region" description="Helical" evidence="7">
    <location>
        <begin position="110"/>
        <end position="130"/>
    </location>
</feature>
<gene>
    <name evidence="8" type="ORF">DFP95_102512</name>
</gene>
<feature type="transmembrane region" description="Helical" evidence="7">
    <location>
        <begin position="408"/>
        <end position="433"/>
    </location>
</feature>
<protein>
    <submittedName>
        <fullName evidence="8">PST family polysaccharide transporter</fullName>
    </submittedName>
</protein>
<evidence type="ECO:0000256" key="1">
    <source>
        <dbReference type="ARBA" id="ARBA00004651"/>
    </source>
</evidence>
<evidence type="ECO:0000313" key="8">
    <source>
        <dbReference type="EMBL" id="RED65090.1"/>
    </source>
</evidence>
<evidence type="ECO:0000256" key="4">
    <source>
        <dbReference type="ARBA" id="ARBA00022692"/>
    </source>
</evidence>
<feature type="transmembrane region" description="Helical" evidence="7">
    <location>
        <begin position="76"/>
        <end position="98"/>
    </location>
</feature>
<dbReference type="GO" id="GO:0005886">
    <property type="term" value="C:plasma membrane"/>
    <property type="evidence" value="ECO:0007669"/>
    <property type="project" value="UniProtKB-SubCell"/>
</dbReference>
<feature type="transmembrane region" description="Helical" evidence="7">
    <location>
        <begin position="439"/>
        <end position="456"/>
    </location>
</feature>
<evidence type="ECO:0000256" key="5">
    <source>
        <dbReference type="ARBA" id="ARBA00022989"/>
    </source>
</evidence>
<evidence type="ECO:0000256" key="3">
    <source>
        <dbReference type="ARBA" id="ARBA00022475"/>
    </source>
</evidence>
<accession>A0A3D9ITK4</accession>
<keyword evidence="3" id="KW-1003">Cell membrane</keyword>
<dbReference type="AlphaFoldDB" id="A0A3D9ITK4"/>
<evidence type="ECO:0000313" key="9">
    <source>
        <dbReference type="Proteomes" id="UP000256869"/>
    </source>
</evidence>
<dbReference type="EMBL" id="QRDY01000002">
    <property type="protein sequence ID" value="RED65090.1"/>
    <property type="molecule type" value="Genomic_DNA"/>
</dbReference>
<dbReference type="InterPro" id="IPR050833">
    <property type="entry name" value="Poly_Biosynth_Transport"/>
</dbReference>
<organism evidence="8 9">
    <name type="scientific">Cohnella lupini</name>
    <dbReference type="NCBI Taxonomy" id="1294267"/>
    <lineage>
        <taxon>Bacteria</taxon>
        <taxon>Bacillati</taxon>
        <taxon>Bacillota</taxon>
        <taxon>Bacilli</taxon>
        <taxon>Bacillales</taxon>
        <taxon>Paenibacillaceae</taxon>
        <taxon>Cohnella</taxon>
    </lineage>
</organism>
<keyword evidence="6 7" id="KW-0472">Membrane</keyword>
<dbReference type="PANTHER" id="PTHR30250:SF10">
    <property type="entry name" value="LIPOPOLYSACCHARIDE BIOSYNTHESIS PROTEIN WZXC"/>
    <property type="match status" value="1"/>
</dbReference>